<keyword evidence="3" id="KW-1185">Reference proteome</keyword>
<protein>
    <submittedName>
        <fullName evidence="2">Uncharacterized protein</fullName>
    </submittedName>
</protein>
<comment type="caution">
    <text evidence="2">The sequence shown here is derived from an EMBL/GenBank/DDBJ whole genome shotgun (WGS) entry which is preliminary data.</text>
</comment>
<reference evidence="2 3" key="1">
    <citation type="submission" date="2024-01" db="EMBL/GenBank/DDBJ databases">
        <title>The complete chloroplast genome sequence of Lithospermum erythrorhizon: insights into the phylogenetic relationship among Boraginaceae species and the maternal lineages of purple gromwells.</title>
        <authorList>
            <person name="Okada T."/>
            <person name="Watanabe K."/>
        </authorList>
    </citation>
    <scope>NUCLEOTIDE SEQUENCE [LARGE SCALE GENOMIC DNA]</scope>
</reference>
<feature type="region of interest" description="Disordered" evidence="1">
    <location>
        <begin position="207"/>
        <end position="255"/>
    </location>
</feature>
<proteinExistence type="predicted"/>
<sequence length="255" mass="29855">MPISASLKECKTKMPFTDRLDAISLPKGFVLPSLLSLVEMRYNDILLTIPEVNNKVAYMAFSRGLMYGKLKKSLVLEKPLSQDQLIARVKQYVELEEPKNKETKGKDLQDVITRKRRRLKLPRKNPVWERIQRDRRQTSKRRQYDLQPQKGLVRCTQTTASAYSTPLRVLIAEVFSLIDYKNLLPKPSEIEKLIKCGYLKKFIDKGDQRDIPRQNRKSPQRDSRPRIMNDRKKHPLVTGRIDTTVREQSGRRRLP</sequence>
<accession>A0AAV3QGF5</accession>
<dbReference type="AlphaFoldDB" id="A0AAV3QGF5"/>
<evidence type="ECO:0000313" key="2">
    <source>
        <dbReference type="EMBL" id="GAA0161613.1"/>
    </source>
</evidence>
<name>A0AAV3QGF5_LITER</name>
<evidence type="ECO:0000256" key="1">
    <source>
        <dbReference type="SAM" id="MobiDB-lite"/>
    </source>
</evidence>
<gene>
    <name evidence="2" type="ORF">LIER_17888</name>
</gene>
<feature type="compositionally biased region" description="Basic and acidic residues" evidence="1">
    <location>
        <begin position="207"/>
        <end position="230"/>
    </location>
</feature>
<organism evidence="2 3">
    <name type="scientific">Lithospermum erythrorhizon</name>
    <name type="common">Purple gromwell</name>
    <name type="synonym">Lithospermum officinale var. erythrorhizon</name>
    <dbReference type="NCBI Taxonomy" id="34254"/>
    <lineage>
        <taxon>Eukaryota</taxon>
        <taxon>Viridiplantae</taxon>
        <taxon>Streptophyta</taxon>
        <taxon>Embryophyta</taxon>
        <taxon>Tracheophyta</taxon>
        <taxon>Spermatophyta</taxon>
        <taxon>Magnoliopsida</taxon>
        <taxon>eudicotyledons</taxon>
        <taxon>Gunneridae</taxon>
        <taxon>Pentapetalae</taxon>
        <taxon>asterids</taxon>
        <taxon>lamiids</taxon>
        <taxon>Boraginales</taxon>
        <taxon>Boraginaceae</taxon>
        <taxon>Boraginoideae</taxon>
        <taxon>Lithospermeae</taxon>
        <taxon>Lithospermum</taxon>
    </lineage>
</organism>
<dbReference type="EMBL" id="BAABME010004226">
    <property type="protein sequence ID" value="GAA0161613.1"/>
    <property type="molecule type" value="Genomic_DNA"/>
</dbReference>
<dbReference type="Proteomes" id="UP001454036">
    <property type="component" value="Unassembled WGS sequence"/>
</dbReference>
<evidence type="ECO:0000313" key="3">
    <source>
        <dbReference type="Proteomes" id="UP001454036"/>
    </source>
</evidence>
<feature type="compositionally biased region" description="Basic and acidic residues" evidence="1">
    <location>
        <begin position="243"/>
        <end position="255"/>
    </location>
</feature>